<keyword evidence="1" id="KW-0812">Transmembrane</keyword>
<dbReference type="EMBL" id="CAJVPZ010000082">
    <property type="protein sequence ID" value="CAG8452172.1"/>
    <property type="molecule type" value="Genomic_DNA"/>
</dbReference>
<dbReference type="Proteomes" id="UP000789396">
    <property type="component" value="Unassembled WGS sequence"/>
</dbReference>
<organism evidence="2 3">
    <name type="scientific">Racocetra fulgida</name>
    <dbReference type="NCBI Taxonomy" id="60492"/>
    <lineage>
        <taxon>Eukaryota</taxon>
        <taxon>Fungi</taxon>
        <taxon>Fungi incertae sedis</taxon>
        <taxon>Mucoromycota</taxon>
        <taxon>Glomeromycotina</taxon>
        <taxon>Glomeromycetes</taxon>
        <taxon>Diversisporales</taxon>
        <taxon>Gigasporaceae</taxon>
        <taxon>Racocetra</taxon>
    </lineage>
</organism>
<dbReference type="GO" id="GO:0005794">
    <property type="term" value="C:Golgi apparatus"/>
    <property type="evidence" value="ECO:0007669"/>
    <property type="project" value="TreeGrafter"/>
</dbReference>
<dbReference type="InterPro" id="IPR040410">
    <property type="entry name" value="UPF0658_Golgi"/>
</dbReference>
<proteinExistence type="predicted"/>
<gene>
    <name evidence="2" type="ORF">RFULGI_LOCUS282</name>
</gene>
<name>A0A9N8VJX1_9GLOM</name>
<comment type="caution">
    <text evidence="2">The sequence shown here is derived from an EMBL/GenBank/DDBJ whole genome shotgun (WGS) entry which is preliminary data.</text>
</comment>
<feature type="transmembrane region" description="Helical" evidence="1">
    <location>
        <begin position="133"/>
        <end position="154"/>
    </location>
</feature>
<evidence type="ECO:0000313" key="2">
    <source>
        <dbReference type="EMBL" id="CAG8452172.1"/>
    </source>
</evidence>
<evidence type="ECO:0000313" key="3">
    <source>
        <dbReference type="Proteomes" id="UP000789396"/>
    </source>
</evidence>
<evidence type="ECO:0000256" key="1">
    <source>
        <dbReference type="SAM" id="Phobius"/>
    </source>
</evidence>
<feature type="transmembrane region" description="Helical" evidence="1">
    <location>
        <begin position="49"/>
        <end position="69"/>
    </location>
</feature>
<dbReference type="OrthoDB" id="2448307at2759"/>
<dbReference type="PANTHER" id="PTHR34391">
    <property type="entry name" value="UPF0658 GOLGI APPARATUS MEMBRANE PROTEIN C1952.10C-RELATED"/>
    <property type="match status" value="1"/>
</dbReference>
<keyword evidence="1" id="KW-1133">Transmembrane helix</keyword>
<dbReference type="AlphaFoldDB" id="A0A9N8VJX1"/>
<protein>
    <submittedName>
        <fullName evidence="2">8425_t:CDS:1</fullName>
    </submittedName>
</protein>
<sequence length="189" mass="22007">MSIAFPYGYTYSSINVINVNNGCYIAKSLYSSNIESTLVRLNESRWTQLFMLIAILQVITIIILELRVYSRNVDIERSLNSVGNITVELDLNATCIFQPSYIQWVEVKKWYLDFEEDCPNRLPLHTQFLKYDAPVIVALLLFSIIVGFICFKLYQQFGWNIYKKIGADLSMQDESFLDESQRKRISIED</sequence>
<dbReference type="PANTHER" id="PTHR34391:SF1">
    <property type="entry name" value="UPF0658 GOLGI APPARATUS MEMBRANE PROTEIN C1952.10C-RELATED"/>
    <property type="match status" value="1"/>
</dbReference>
<keyword evidence="1" id="KW-0472">Membrane</keyword>
<accession>A0A9N8VJX1</accession>
<reference evidence="2" key="1">
    <citation type="submission" date="2021-06" db="EMBL/GenBank/DDBJ databases">
        <authorList>
            <person name="Kallberg Y."/>
            <person name="Tangrot J."/>
            <person name="Rosling A."/>
        </authorList>
    </citation>
    <scope>NUCLEOTIDE SEQUENCE</scope>
    <source>
        <strain evidence="2">IN212</strain>
    </source>
</reference>
<keyword evidence="3" id="KW-1185">Reference proteome</keyword>